<dbReference type="GO" id="GO:0051536">
    <property type="term" value="F:iron-sulfur cluster binding"/>
    <property type="evidence" value="ECO:0007669"/>
    <property type="project" value="UniProtKB-KW"/>
</dbReference>
<evidence type="ECO:0000256" key="3">
    <source>
        <dbReference type="ARBA" id="ARBA00023014"/>
    </source>
</evidence>
<dbReference type="InterPro" id="IPR007197">
    <property type="entry name" value="rSAM"/>
</dbReference>
<dbReference type="Gene3D" id="3.80.30.30">
    <property type="match status" value="1"/>
</dbReference>
<dbReference type="GO" id="GO:0046872">
    <property type="term" value="F:metal ion binding"/>
    <property type="evidence" value="ECO:0007669"/>
    <property type="project" value="UniProtKB-KW"/>
</dbReference>
<dbReference type="PANTHER" id="PTHR43432:SF3">
    <property type="entry name" value="SLR0285 PROTEIN"/>
    <property type="match status" value="1"/>
</dbReference>
<evidence type="ECO:0000313" key="5">
    <source>
        <dbReference type="EMBL" id="QGG94371.1"/>
    </source>
</evidence>
<evidence type="ECO:0000259" key="4">
    <source>
        <dbReference type="PROSITE" id="PS51918"/>
    </source>
</evidence>
<reference evidence="5 6" key="1">
    <citation type="submission" date="2019-11" db="EMBL/GenBank/DDBJ databases">
        <authorList>
            <person name="He Y."/>
        </authorList>
    </citation>
    <scope>NUCLEOTIDE SEQUENCE [LARGE SCALE GENOMIC DNA]</scope>
    <source>
        <strain evidence="5 6">SCSIO 58843</strain>
    </source>
</reference>
<proteinExistence type="predicted"/>
<protein>
    <submittedName>
        <fullName evidence="5">Radical SAM protein</fullName>
    </submittedName>
</protein>
<gene>
    <name evidence="5" type="ORF">GH723_04215</name>
</gene>
<dbReference type="SMART" id="SM00729">
    <property type="entry name" value="Elp3"/>
    <property type="match status" value="1"/>
</dbReference>
<dbReference type="GO" id="GO:0003824">
    <property type="term" value="F:catalytic activity"/>
    <property type="evidence" value="ECO:0007669"/>
    <property type="project" value="InterPro"/>
</dbReference>
<organism evidence="5 6">
    <name type="scientific">Actinomarinicola tropica</name>
    <dbReference type="NCBI Taxonomy" id="2789776"/>
    <lineage>
        <taxon>Bacteria</taxon>
        <taxon>Bacillati</taxon>
        <taxon>Actinomycetota</taxon>
        <taxon>Acidimicrobiia</taxon>
        <taxon>Acidimicrobiales</taxon>
        <taxon>Iamiaceae</taxon>
        <taxon>Actinomarinicola</taxon>
    </lineage>
</organism>
<keyword evidence="2" id="KW-0408">Iron</keyword>
<dbReference type="CDD" id="cd01335">
    <property type="entry name" value="Radical_SAM"/>
    <property type="match status" value="1"/>
</dbReference>
<accession>A0A5Q2RIG8</accession>
<dbReference type="InterPro" id="IPR040086">
    <property type="entry name" value="MJ0683-like"/>
</dbReference>
<name>A0A5Q2RIG8_9ACTN</name>
<evidence type="ECO:0000256" key="2">
    <source>
        <dbReference type="ARBA" id="ARBA00023004"/>
    </source>
</evidence>
<keyword evidence="1" id="KW-0479">Metal-binding</keyword>
<dbReference type="SFLD" id="SFLDG01084">
    <property type="entry name" value="Uncharacterised_Radical_SAM_Su"/>
    <property type="match status" value="1"/>
</dbReference>
<dbReference type="EMBL" id="CP045851">
    <property type="protein sequence ID" value="QGG94371.1"/>
    <property type="molecule type" value="Genomic_DNA"/>
</dbReference>
<sequence length="308" mass="34143">MEAALARWAGGQCRQAQSRIGQTLHVGDQLGLFAAGDGSRPTRVGDVDIAYRPASTALAKASGFMGDYDFTLNPYIGCAYGCTYCYAASFAPPERQDDRWGDWVVVKENAVRKLRNMRTDLAGKTVYMSSVTDPYQLIERRLGLVRELLEVLADREVRLVVQTRSPLVTRDIDLFKRFEHIRVNMTVTTDSERVRRVFEPQCTPNRARLAAIGEVVTAGIPASLTMTPLLPVEDPVAFGQNLRATGVTNFVVQPFHPDRGRFTAGTRGPALKLIAELGWDRGAYERTVEALRRELPQLAEGRGGFRPA</sequence>
<evidence type="ECO:0000256" key="1">
    <source>
        <dbReference type="ARBA" id="ARBA00022723"/>
    </source>
</evidence>
<dbReference type="KEGG" id="atq:GH723_04215"/>
<dbReference type="InterPro" id="IPR006638">
    <property type="entry name" value="Elp3/MiaA/NifB-like_rSAM"/>
</dbReference>
<dbReference type="AlphaFoldDB" id="A0A5Q2RIG8"/>
<dbReference type="Proteomes" id="UP000334019">
    <property type="component" value="Chromosome"/>
</dbReference>
<dbReference type="InterPro" id="IPR058240">
    <property type="entry name" value="rSAM_sf"/>
</dbReference>
<dbReference type="SUPFAM" id="SSF102114">
    <property type="entry name" value="Radical SAM enzymes"/>
    <property type="match status" value="1"/>
</dbReference>
<dbReference type="SFLD" id="SFLDS00029">
    <property type="entry name" value="Radical_SAM"/>
    <property type="match status" value="1"/>
</dbReference>
<keyword evidence="6" id="KW-1185">Reference proteome</keyword>
<dbReference type="Pfam" id="PF04055">
    <property type="entry name" value="Radical_SAM"/>
    <property type="match status" value="1"/>
</dbReference>
<dbReference type="PANTHER" id="PTHR43432">
    <property type="entry name" value="SLR0285 PROTEIN"/>
    <property type="match status" value="1"/>
</dbReference>
<keyword evidence="3" id="KW-0411">Iron-sulfur</keyword>
<evidence type="ECO:0000313" key="6">
    <source>
        <dbReference type="Proteomes" id="UP000334019"/>
    </source>
</evidence>
<dbReference type="PROSITE" id="PS51918">
    <property type="entry name" value="RADICAL_SAM"/>
    <property type="match status" value="1"/>
</dbReference>
<feature type="domain" description="Radical SAM core" evidence="4">
    <location>
        <begin position="64"/>
        <end position="306"/>
    </location>
</feature>